<dbReference type="PROSITE" id="PS52029">
    <property type="entry name" value="LD_TPASE"/>
    <property type="match status" value="1"/>
</dbReference>
<gene>
    <name evidence="9" type="ORF">Rleg9DRAFT_1935</name>
</gene>
<feature type="active site" description="Proton donor/acceptor" evidence="7">
    <location>
        <position position="307"/>
    </location>
</feature>
<accession>J0GZG9</accession>
<dbReference type="InterPro" id="IPR036365">
    <property type="entry name" value="PGBD-like_sf"/>
</dbReference>
<dbReference type="AlphaFoldDB" id="J0GZG9"/>
<evidence type="ECO:0000313" key="9">
    <source>
        <dbReference type="EMBL" id="EJB03110.1"/>
    </source>
</evidence>
<dbReference type="InterPro" id="IPR038063">
    <property type="entry name" value="Transpep_catalytic_dom"/>
</dbReference>
<proteinExistence type="inferred from homology"/>
<evidence type="ECO:0000256" key="6">
    <source>
        <dbReference type="ARBA" id="ARBA00023316"/>
    </source>
</evidence>
<dbReference type="CDD" id="cd16913">
    <property type="entry name" value="YkuD_like"/>
    <property type="match status" value="1"/>
</dbReference>
<evidence type="ECO:0000256" key="4">
    <source>
        <dbReference type="ARBA" id="ARBA00022960"/>
    </source>
</evidence>
<dbReference type="Proteomes" id="UP000005092">
    <property type="component" value="Unassembled WGS sequence"/>
</dbReference>
<feature type="domain" description="L,D-TPase catalytic" evidence="8">
    <location>
        <begin position="214"/>
        <end position="347"/>
    </location>
</feature>
<keyword evidence="3" id="KW-0808">Transferase</keyword>
<dbReference type="GO" id="GO:0008360">
    <property type="term" value="P:regulation of cell shape"/>
    <property type="evidence" value="ECO:0007669"/>
    <property type="project" value="UniProtKB-UniRule"/>
</dbReference>
<dbReference type="GO" id="GO:0018104">
    <property type="term" value="P:peptidoglycan-protein cross-linking"/>
    <property type="evidence" value="ECO:0007669"/>
    <property type="project" value="TreeGrafter"/>
</dbReference>
<evidence type="ECO:0000259" key="8">
    <source>
        <dbReference type="PROSITE" id="PS52029"/>
    </source>
</evidence>
<evidence type="ECO:0000256" key="2">
    <source>
        <dbReference type="ARBA" id="ARBA00005992"/>
    </source>
</evidence>
<evidence type="ECO:0000256" key="7">
    <source>
        <dbReference type="PROSITE-ProRule" id="PRU01373"/>
    </source>
</evidence>
<feature type="active site" description="Nucleophile" evidence="7">
    <location>
        <position position="323"/>
    </location>
</feature>
<comment type="similarity">
    <text evidence="2">Belongs to the YkuD family.</text>
</comment>
<dbReference type="GO" id="GO:0071555">
    <property type="term" value="P:cell wall organization"/>
    <property type="evidence" value="ECO:0007669"/>
    <property type="project" value="UniProtKB-UniRule"/>
</dbReference>
<dbReference type="GO" id="GO:0071972">
    <property type="term" value="F:peptidoglycan L,D-transpeptidase activity"/>
    <property type="evidence" value="ECO:0007669"/>
    <property type="project" value="TreeGrafter"/>
</dbReference>
<evidence type="ECO:0000256" key="1">
    <source>
        <dbReference type="ARBA" id="ARBA00004752"/>
    </source>
</evidence>
<dbReference type="EMBL" id="JH719381">
    <property type="protein sequence ID" value="EJB03110.1"/>
    <property type="molecule type" value="Genomic_DNA"/>
</dbReference>
<comment type="pathway">
    <text evidence="1 7">Cell wall biogenesis; peptidoglycan biosynthesis.</text>
</comment>
<dbReference type="InterPro" id="IPR002477">
    <property type="entry name" value="Peptidoglycan-bd-like"/>
</dbReference>
<dbReference type="PANTHER" id="PTHR30582">
    <property type="entry name" value="L,D-TRANSPEPTIDASE"/>
    <property type="match status" value="1"/>
</dbReference>
<dbReference type="InterPro" id="IPR050979">
    <property type="entry name" value="LD-transpeptidase"/>
</dbReference>
<keyword evidence="5 7" id="KW-0573">Peptidoglycan synthesis</keyword>
<dbReference type="Gene3D" id="2.40.440.10">
    <property type="entry name" value="L,D-transpeptidase catalytic domain-like"/>
    <property type="match status" value="1"/>
</dbReference>
<organism evidence="9 10">
    <name type="scientific">Rhizobium leguminosarum bv. trifolii WSM597</name>
    <dbReference type="NCBI Taxonomy" id="754764"/>
    <lineage>
        <taxon>Bacteria</taxon>
        <taxon>Pseudomonadati</taxon>
        <taxon>Pseudomonadota</taxon>
        <taxon>Alphaproteobacteria</taxon>
        <taxon>Hyphomicrobiales</taxon>
        <taxon>Rhizobiaceae</taxon>
        <taxon>Rhizobium/Agrobacterium group</taxon>
        <taxon>Rhizobium</taxon>
    </lineage>
</organism>
<dbReference type="HOGENOM" id="CLU_042399_6_0_5"/>
<dbReference type="SUPFAM" id="SSF47090">
    <property type="entry name" value="PGBD-like"/>
    <property type="match status" value="1"/>
</dbReference>
<keyword evidence="4 7" id="KW-0133">Cell shape</keyword>
<dbReference type="Pfam" id="PF03734">
    <property type="entry name" value="YkuD"/>
    <property type="match status" value="1"/>
</dbReference>
<evidence type="ECO:0000256" key="5">
    <source>
        <dbReference type="ARBA" id="ARBA00022984"/>
    </source>
</evidence>
<evidence type="ECO:0000256" key="3">
    <source>
        <dbReference type="ARBA" id="ARBA00022679"/>
    </source>
</evidence>
<dbReference type="SUPFAM" id="SSF141523">
    <property type="entry name" value="L,D-transpeptidase catalytic domain-like"/>
    <property type="match status" value="1"/>
</dbReference>
<name>J0GZG9_RHILT</name>
<dbReference type="InterPro" id="IPR005490">
    <property type="entry name" value="LD_TPept_cat_dom"/>
</dbReference>
<dbReference type="GO" id="GO:0005576">
    <property type="term" value="C:extracellular region"/>
    <property type="evidence" value="ECO:0007669"/>
    <property type="project" value="TreeGrafter"/>
</dbReference>
<dbReference type="PANTHER" id="PTHR30582:SF30">
    <property type="entry name" value="BLR4375 PROTEIN"/>
    <property type="match status" value="1"/>
</dbReference>
<evidence type="ECO:0000313" key="10">
    <source>
        <dbReference type="Proteomes" id="UP000005092"/>
    </source>
</evidence>
<dbReference type="InterPro" id="IPR036366">
    <property type="entry name" value="PGBDSf"/>
</dbReference>
<dbReference type="Gene3D" id="1.10.101.10">
    <property type="entry name" value="PGBD-like superfamily/PGBD"/>
    <property type="match status" value="1"/>
</dbReference>
<dbReference type="Pfam" id="PF01471">
    <property type="entry name" value="PG_binding_1"/>
    <property type="match status" value="1"/>
</dbReference>
<reference evidence="9 10" key="1">
    <citation type="submission" date="2012-02" db="EMBL/GenBank/DDBJ databases">
        <title>Improved High-Quality Draft Sequence of Rhizobium leguminosarum bv. trifolii WSM597.</title>
        <authorList>
            <consortium name="US DOE Joint Genome Institute"/>
            <person name="Lucas S."/>
            <person name="Han J."/>
            <person name="Lapidus A."/>
            <person name="Cheng J.-F."/>
            <person name="Goodwin L."/>
            <person name="Pitluck S."/>
            <person name="Peters L."/>
            <person name="Ovchinnikova G."/>
            <person name="Held B."/>
            <person name="Detter J.C."/>
            <person name="Han C."/>
            <person name="Tapia R."/>
            <person name="Land M."/>
            <person name="Hauser L."/>
            <person name="Kyrpides N."/>
            <person name="Ivanova N."/>
            <person name="Pagani I."/>
            <person name="Brau L."/>
            <person name="Yates R."/>
            <person name="O'Hara G."/>
            <person name="Rui T."/>
            <person name="Howieson J."/>
            <person name="Reeve W."/>
            <person name="Woyke T."/>
        </authorList>
    </citation>
    <scope>NUCLEOTIDE SEQUENCE [LARGE SCALE GENOMIC DNA]</scope>
    <source>
        <strain evidence="9 10">WSM597</strain>
    </source>
</reference>
<protein>
    <recommendedName>
        <fullName evidence="8">L,D-TPase catalytic domain-containing protein</fullName>
    </recommendedName>
</protein>
<dbReference type="GO" id="GO:0016740">
    <property type="term" value="F:transferase activity"/>
    <property type="evidence" value="ECO:0007669"/>
    <property type="project" value="UniProtKB-KW"/>
</dbReference>
<sequence>MAKHKVRGYLLNGTSFGDGHLSSMKTALPMSLLALIISVGDGVAAELKPDAINAASIASIKTEKRSSDDPDPAIVRLQVLLDRAGASPGVIDGLTGENVNKAVAGFEAMNKLPIDGRADPDVVSRLEEGASIPIIESYVVSADDAKGLVDRIPEDYGEKAKMQSLGYTSVAEKLSERFHMGIDLVNALNPASQFAPGDTVWVVNPGTPRKGKVKRIEADRKTGQVLAYAEDGALLAVYPATIGSEDNPAPSGKHKVKGVARMPVYRYDPKRNFKQGKNDKVLTIPKGPNGPVGTVWIDLTEPTYGIHGTPEPKLIDKVGSHGCVRLTNWDVEELAGMVKPGVLVDFVNRSSVAPK</sequence>
<keyword evidence="6 7" id="KW-0961">Cell wall biogenesis/degradation</keyword>
<dbReference type="UniPathway" id="UPA00219"/>